<evidence type="ECO:0000313" key="1">
    <source>
        <dbReference type="EMBL" id="GIZ01171.1"/>
    </source>
</evidence>
<gene>
    <name evidence="1" type="ORF">CEXT_87631</name>
</gene>
<organism evidence="1 2">
    <name type="scientific">Caerostris extrusa</name>
    <name type="common">Bark spider</name>
    <name type="synonym">Caerostris bankana</name>
    <dbReference type="NCBI Taxonomy" id="172846"/>
    <lineage>
        <taxon>Eukaryota</taxon>
        <taxon>Metazoa</taxon>
        <taxon>Ecdysozoa</taxon>
        <taxon>Arthropoda</taxon>
        <taxon>Chelicerata</taxon>
        <taxon>Arachnida</taxon>
        <taxon>Araneae</taxon>
        <taxon>Araneomorphae</taxon>
        <taxon>Entelegynae</taxon>
        <taxon>Araneoidea</taxon>
        <taxon>Araneidae</taxon>
        <taxon>Caerostris</taxon>
    </lineage>
</organism>
<sequence>MIQQLNFSRVGALGFSIESEPFEKDHLTRQSFCGKMGDGEMSLSRGEVVKLNDLSFFWGVFFRVEVLVVLAMAVH</sequence>
<name>A0AAV4Y161_CAEEX</name>
<dbReference type="EMBL" id="BPLR01018635">
    <property type="protein sequence ID" value="GIZ01171.1"/>
    <property type="molecule type" value="Genomic_DNA"/>
</dbReference>
<reference evidence="1 2" key="1">
    <citation type="submission" date="2021-06" db="EMBL/GenBank/DDBJ databases">
        <title>Caerostris extrusa draft genome.</title>
        <authorList>
            <person name="Kono N."/>
            <person name="Arakawa K."/>
        </authorList>
    </citation>
    <scope>NUCLEOTIDE SEQUENCE [LARGE SCALE GENOMIC DNA]</scope>
</reference>
<dbReference type="Proteomes" id="UP001054945">
    <property type="component" value="Unassembled WGS sequence"/>
</dbReference>
<evidence type="ECO:0000313" key="2">
    <source>
        <dbReference type="Proteomes" id="UP001054945"/>
    </source>
</evidence>
<protein>
    <submittedName>
        <fullName evidence="1">Uncharacterized protein</fullName>
    </submittedName>
</protein>
<comment type="caution">
    <text evidence="1">The sequence shown here is derived from an EMBL/GenBank/DDBJ whole genome shotgun (WGS) entry which is preliminary data.</text>
</comment>
<keyword evidence="2" id="KW-1185">Reference proteome</keyword>
<proteinExistence type="predicted"/>
<accession>A0AAV4Y161</accession>
<dbReference type="AlphaFoldDB" id="A0AAV4Y161"/>